<dbReference type="Proteomes" id="UP000005508">
    <property type="component" value="Unassembled WGS sequence"/>
</dbReference>
<accession>G4A5S6</accession>
<evidence type="ECO:0000313" key="2">
    <source>
        <dbReference type="Proteomes" id="UP000005508"/>
    </source>
</evidence>
<dbReference type="AlphaFoldDB" id="G4A5S6"/>
<gene>
    <name evidence="1" type="ORF">SC1083_0161</name>
</gene>
<protein>
    <submittedName>
        <fullName evidence="1">Uncharacterized protein</fullName>
    </submittedName>
</protein>
<evidence type="ECO:0000313" key="1">
    <source>
        <dbReference type="EMBL" id="EGY35161.1"/>
    </source>
</evidence>
<name>G4A5S6_AGGAC</name>
<comment type="caution">
    <text evidence="1">The sequence shown here is derived from an EMBL/GenBank/DDBJ whole genome shotgun (WGS) entry which is preliminary data.</text>
</comment>
<reference evidence="1 2" key="1">
    <citation type="submission" date="2010-10" db="EMBL/GenBank/DDBJ databases">
        <authorList>
            <person name="Chen C."/>
            <person name="Kittichotirat W."/>
            <person name="Asikainen S."/>
            <person name="Bumgarner R."/>
        </authorList>
    </citation>
    <scope>NUCLEOTIDE SEQUENCE [LARGE SCALE GENOMIC DNA]</scope>
    <source>
        <strain evidence="1 2">SC1083</strain>
    </source>
</reference>
<organism evidence="1 2">
    <name type="scientific">Aggregatibacter actinomycetemcomitans serotype e str. SC1083</name>
    <dbReference type="NCBI Taxonomy" id="907488"/>
    <lineage>
        <taxon>Bacteria</taxon>
        <taxon>Pseudomonadati</taxon>
        <taxon>Pseudomonadota</taxon>
        <taxon>Gammaproteobacteria</taxon>
        <taxon>Pasteurellales</taxon>
        <taxon>Pasteurellaceae</taxon>
        <taxon>Aggregatibacter</taxon>
    </lineage>
</organism>
<sequence length="39" mass="4532">MSENKWLTRVQNKSAVNLKNVFQTNRTFYLSFPNSLPGT</sequence>
<dbReference type="EMBL" id="AEJM01000003">
    <property type="protein sequence ID" value="EGY35161.1"/>
    <property type="molecule type" value="Genomic_DNA"/>
</dbReference>
<dbReference type="PATRIC" id="fig|907488.3.peg.158"/>
<proteinExistence type="predicted"/>